<protein>
    <submittedName>
        <fullName evidence="1">Uncharacterized protein</fullName>
    </submittedName>
</protein>
<organism evidence="1 2">
    <name type="scientific">Trichonephila clavipes</name>
    <name type="common">Golden silk orbweaver</name>
    <name type="synonym">Nephila clavipes</name>
    <dbReference type="NCBI Taxonomy" id="2585209"/>
    <lineage>
        <taxon>Eukaryota</taxon>
        <taxon>Metazoa</taxon>
        <taxon>Ecdysozoa</taxon>
        <taxon>Arthropoda</taxon>
        <taxon>Chelicerata</taxon>
        <taxon>Arachnida</taxon>
        <taxon>Araneae</taxon>
        <taxon>Araneomorphae</taxon>
        <taxon>Entelegynae</taxon>
        <taxon>Araneoidea</taxon>
        <taxon>Nephilidae</taxon>
        <taxon>Trichonephila</taxon>
    </lineage>
</organism>
<accession>A0A8X6S987</accession>
<dbReference type="EMBL" id="BMAU01021279">
    <property type="protein sequence ID" value="GFY08026.1"/>
    <property type="molecule type" value="Genomic_DNA"/>
</dbReference>
<keyword evidence="2" id="KW-1185">Reference proteome</keyword>
<reference evidence="1" key="1">
    <citation type="submission" date="2020-08" db="EMBL/GenBank/DDBJ databases">
        <title>Multicomponent nature underlies the extraordinary mechanical properties of spider dragline silk.</title>
        <authorList>
            <person name="Kono N."/>
            <person name="Nakamura H."/>
            <person name="Mori M."/>
            <person name="Yoshida Y."/>
            <person name="Ohtoshi R."/>
            <person name="Malay A.D."/>
            <person name="Moran D.A.P."/>
            <person name="Tomita M."/>
            <person name="Numata K."/>
            <person name="Arakawa K."/>
        </authorList>
    </citation>
    <scope>NUCLEOTIDE SEQUENCE</scope>
</reference>
<dbReference type="AlphaFoldDB" id="A0A8X6S987"/>
<gene>
    <name evidence="1" type="ORF">TNCV_2580581</name>
</gene>
<evidence type="ECO:0000313" key="1">
    <source>
        <dbReference type="EMBL" id="GFY08026.1"/>
    </source>
</evidence>
<sequence length="69" mass="7670">MKLTVSLRVTSFNIKETNAGRLLDLSLGDKTDTKISINFTRRAVVLTDATRWTMSDRGPSNSSWKGRPG</sequence>
<evidence type="ECO:0000313" key="2">
    <source>
        <dbReference type="Proteomes" id="UP000887159"/>
    </source>
</evidence>
<comment type="caution">
    <text evidence="1">The sequence shown here is derived from an EMBL/GenBank/DDBJ whole genome shotgun (WGS) entry which is preliminary data.</text>
</comment>
<name>A0A8X6S987_TRICX</name>
<proteinExistence type="predicted"/>
<dbReference type="Proteomes" id="UP000887159">
    <property type="component" value="Unassembled WGS sequence"/>
</dbReference>